<organism evidence="2 3">
    <name type="scientific">Xanthobacter tagetidis</name>
    <dbReference type="NCBI Taxonomy" id="60216"/>
    <lineage>
        <taxon>Bacteria</taxon>
        <taxon>Pseudomonadati</taxon>
        <taxon>Pseudomonadota</taxon>
        <taxon>Alphaproteobacteria</taxon>
        <taxon>Hyphomicrobiales</taxon>
        <taxon>Xanthobacteraceae</taxon>
        <taxon>Xanthobacter</taxon>
    </lineage>
</organism>
<feature type="chain" id="PRO_5018105279" description="Aspartyl-trna synthetase" evidence="1">
    <location>
        <begin position="23"/>
        <end position="168"/>
    </location>
</feature>
<dbReference type="Proteomes" id="UP000269692">
    <property type="component" value="Unassembled WGS sequence"/>
</dbReference>
<proteinExistence type="predicted"/>
<feature type="signal peptide" evidence="1">
    <location>
        <begin position="1"/>
        <end position="22"/>
    </location>
</feature>
<dbReference type="Gene3D" id="2.30.30.40">
    <property type="entry name" value="SH3 Domains"/>
    <property type="match status" value="1"/>
</dbReference>
<keyword evidence="1" id="KW-0732">Signal</keyword>
<evidence type="ECO:0000313" key="2">
    <source>
        <dbReference type="EMBL" id="RLP79068.1"/>
    </source>
</evidence>
<evidence type="ECO:0000313" key="3">
    <source>
        <dbReference type="Proteomes" id="UP000269692"/>
    </source>
</evidence>
<keyword evidence="3" id="KW-1185">Reference proteome</keyword>
<accession>A0A3L7AHA7</accession>
<dbReference type="InterPro" id="IPR010466">
    <property type="entry name" value="DUF1058"/>
</dbReference>
<dbReference type="OrthoDB" id="9810773at2"/>
<dbReference type="AlphaFoldDB" id="A0A3L7AHA7"/>
<evidence type="ECO:0008006" key="4">
    <source>
        <dbReference type="Google" id="ProtNLM"/>
    </source>
</evidence>
<dbReference type="Pfam" id="PF06347">
    <property type="entry name" value="SH3_4"/>
    <property type="match status" value="2"/>
</dbReference>
<gene>
    <name evidence="2" type="ORF">D9R14_09530</name>
</gene>
<dbReference type="EMBL" id="RCTF01000006">
    <property type="protein sequence ID" value="RLP79068.1"/>
    <property type="molecule type" value="Genomic_DNA"/>
</dbReference>
<reference evidence="2 3" key="1">
    <citation type="submission" date="2018-10" db="EMBL/GenBank/DDBJ databases">
        <title>Xanthobacter tagetidis genome sequencing and assembly.</title>
        <authorList>
            <person name="Maclea K.S."/>
            <person name="Goen A.E."/>
            <person name="Fatima S.A."/>
        </authorList>
    </citation>
    <scope>NUCLEOTIDE SEQUENCE [LARGE SCALE GENOMIC DNA]</scope>
    <source>
        <strain evidence="2 3">ATCC 700314</strain>
    </source>
</reference>
<sequence length="168" mass="18185">MKSFLLGALFVTGLFALAPAEAAQDGTSGLPVPRFSSLKADTVNVRNGPNKDHDVAWVFHRAGLPVEVTAEFETWRRIRDADGAEGWVYHSLLSLRRTALVAPWQKGETVPLRNGPSPEAAVVAKLEPGVLGVVKACDGKFCRISGESFDGYVAQSLLFGVYPNEKME</sequence>
<name>A0A3L7AHA7_9HYPH</name>
<protein>
    <recommendedName>
        <fullName evidence="4">Aspartyl-trna synthetase</fullName>
    </recommendedName>
</protein>
<evidence type="ECO:0000256" key="1">
    <source>
        <dbReference type="SAM" id="SignalP"/>
    </source>
</evidence>
<comment type="caution">
    <text evidence="2">The sequence shown here is derived from an EMBL/GenBank/DDBJ whole genome shotgun (WGS) entry which is preliminary data.</text>
</comment>